<evidence type="ECO:0000256" key="1">
    <source>
        <dbReference type="SAM" id="SignalP"/>
    </source>
</evidence>
<feature type="signal peptide" evidence="1">
    <location>
        <begin position="1"/>
        <end position="16"/>
    </location>
</feature>
<keyword evidence="3" id="KW-1185">Reference proteome</keyword>
<proteinExistence type="predicted"/>
<evidence type="ECO:0008006" key="4">
    <source>
        <dbReference type="Google" id="ProtNLM"/>
    </source>
</evidence>
<dbReference type="AlphaFoldDB" id="A0AAU9P8G6"/>
<evidence type="ECO:0000313" key="2">
    <source>
        <dbReference type="EMBL" id="CAH1446313.1"/>
    </source>
</evidence>
<sequence length="91" mass="10644">MMVRLVLVLMYRLMDSLVCKMLETRGSEGKLSQITQELNPHCLAHRGYFHLSMVYPSNTTSCSHECDEDNIDFFAQGNKLVFLDRTLYHYH</sequence>
<reference evidence="2 3" key="1">
    <citation type="submission" date="2022-01" db="EMBL/GenBank/DDBJ databases">
        <authorList>
            <person name="Xiong W."/>
            <person name="Schranz E."/>
        </authorList>
    </citation>
    <scope>NUCLEOTIDE SEQUENCE [LARGE SCALE GENOMIC DNA]</scope>
</reference>
<dbReference type="EMBL" id="CAKMRJ010005523">
    <property type="protein sequence ID" value="CAH1446313.1"/>
    <property type="molecule type" value="Genomic_DNA"/>
</dbReference>
<name>A0AAU9P8G6_9ASTR</name>
<gene>
    <name evidence="2" type="ORF">LVIROSA_LOCUS32014</name>
</gene>
<organism evidence="2 3">
    <name type="scientific">Lactuca virosa</name>
    <dbReference type="NCBI Taxonomy" id="75947"/>
    <lineage>
        <taxon>Eukaryota</taxon>
        <taxon>Viridiplantae</taxon>
        <taxon>Streptophyta</taxon>
        <taxon>Embryophyta</taxon>
        <taxon>Tracheophyta</taxon>
        <taxon>Spermatophyta</taxon>
        <taxon>Magnoliopsida</taxon>
        <taxon>eudicotyledons</taxon>
        <taxon>Gunneridae</taxon>
        <taxon>Pentapetalae</taxon>
        <taxon>asterids</taxon>
        <taxon>campanulids</taxon>
        <taxon>Asterales</taxon>
        <taxon>Asteraceae</taxon>
        <taxon>Cichorioideae</taxon>
        <taxon>Cichorieae</taxon>
        <taxon>Lactucinae</taxon>
        <taxon>Lactuca</taxon>
    </lineage>
</organism>
<feature type="chain" id="PRO_5043728814" description="Secreted protein" evidence="1">
    <location>
        <begin position="17"/>
        <end position="91"/>
    </location>
</feature>
<protein>
    <recommendedName>
        <fullName evidence="4">Secreted protein</fullName>
    </recommendedName>
</protein>
<keyword evidence="1" id="KW-0732">Signal</keyword>
<dbReference type="Proteomes" id="UP001157418">
    <property type="component" value="Unassembled WGS sequence"/>
</dbReference>
<accession>A0AAU9P8G6</accession>
<comment type="caution">
    <text evidence="2">The sequence shown here is derived from an EMBL/GenBank/DDBJ whole genome shotgun (WGS) entry which is preliminary data.</text>
</comment>
<evidence type="ECO:0000313" key="3">
    <source>
        <dbReference type="Proteomes" id="UP001157418"/>
    </source>
</evidence>